<keyword evidence="1" id="KW-0175">Coiled coil</keyword>
<sequence length="546" mass="62504">MQRTNSPVEKSVPYKKRTLRSTTKSEIINVTNKAKKSDNYISVTDASIAKDTYSVDEEGENSDDTIKPNRQNKRNKTKEDQSKDVNMQESTHRISSEQDVPEVTVNETLQILHKETANSSQPIPQTLNDSIHSPNNNTTSPPYDEGQSRDQGKISNATNKETQDQQQTNSNKDTIMLNTLPLMEDKQTIQTYFHSNDSFIGVSSRPIVIGQIPLIILRFNNKSYADALHNTFNDTLKVTFYKFDKETVNKEITKYLEKIDRRTIKLVDIEVNFPTDTVIEVFQKAYRPIEKVQEIFKKPFTKQPPNATPNGNPNSARYHQQRRNNNKPTKKQILLTFKNQSSADNIFGNDIWYKTIDHINICILPANQTRAPSCSFTTPSRRQSFKTAFAYAPKAKFINTYTKFNVFNTTIYVFPSSHNKSCTICGNPSHEYQSCDQRADNNTTPTRNTPSKQQFQPTLIPHMKPNNFAIKQPSILINNWDNPIDEIKLEITALKSSLKDAHSKINTLEQENKNLKNQLAKLQTDILNNHKVTIAIKEQNSRVEIK</sequence>
<gene>
    <name evidence="3" type="ORF">RCL2_002997400</name>
</gene>
<proteinExistence type="predicted"/>
<feature type="coiled-coil region" evidence="1">
    <location>
        <begin position="484"/>
        <end position="525"/>
    </location>
</feature>
<evidence type="ECO:0000256" key="2">
    <source>
        <dbReference type="SAM" id="MobiDB-lite"/>
    </source>
</evidence>
<accession>A0A8H3MF84</accession>
<dbReference type="OrthoDB" id="2334632at2759"/>
<dbReference type="EMBL" id="BLAL01000324">
    <property type="protein sequence ID" value="GET03646.1"/>
    <property type="molecule type" value="Genomic_DNA"/>
</dbReference>
<evidence type="ECO:0000313" key="4">
    <source>
        <dbReference type="Proteomes" id="UP000615446"/>
    </source>
</evidence>
<feature type="compositionally biased region" description="Polar residues" evidence="2">
    <location>
        <begin position="117"/>
        <end position="141"/>
    </location>
</feature>
<feature type="compositionally biased region" description="Basic residues" evidence="2">
    <location>
        <begin position="319"/>
        <end position="328"/>
    </location>
</feature>
<feature type="region of interest" description="Disordered" evidence="2">
    <location>
        <begin position="115"/>
        <end position="172"/>
    </location>
</feature>
<feature type="region of interest" description="Disordered" evidence="2">
    <location>
        <begin position="54"/>
        <end position="102"/>
    </location>
</feature>
<feature type="region of interest" description="Disordered" evidence="2">
    <location>
        <begin position="1"/>
        <end position="23"/>
    </location>
</feature>
<feature type="region of interest" description="Disordered" evidence="2">
    <location>
        <begin position="435"/>
        <end position="454"/>
    </location>
</feature>
<feature type="compositionally biased region" description="Polar residues" evidence="2">
    <location>
        <begin position="303"/>
        <end position="318"/>
    </location>
</feature>
<evidence type="ECO:0000313" key="3">
    <source>
        <dbReference type="EMBL" id="GET03646.1"/>
    </source>
</evidence>
<feature type="region of interest" description="Disordered" evidence="2">
    <location>
        <begin position="299"/>
        <end position="328"/>
    </location>
</feature>
<reference evidence="3" key="1">
    <citation type="submission" date="2019-10" db="EMBL/GenBank/DDBJ databases">
        <title>Conservation and host-specific expression of non-tandemly repeated heterogenous ribosome RNA gene in arbuscular mycorrhizal fungi.</title>
        <authorList>
            <person name="Maeda T."/>
            <person name="Kobayashi Y."/>
            <person name="Nakagawa T."/>
            <person name="Ezawa T."/>
            <person name="Yamaguchi K."/>
            <person name="Bino T."/>
            <person name="Nishimoto Y."/>
            <person name="Shigenobu S."/>
            <person name="Kawaguchi M."/>
        </authorList>
    </citation>
    <scope>NUCLEOTIDE SEQUENCE</scope>
    <source>
        <strain evidence="3">HR1</strain>
    </source>
</reference>
<organism evidence="3 4">
    <name type="scientific">Rhizophagus clarus</name>
    <dbReference type="NCBI Taxonomy" id="94130"/>
    <lineage>
        <taxon>Eukaryota</taxon>
        <taxon>Fungi</taxon>
        <taxon>Fungi incertae sedis</taxon>
        <taxon>Mucoromycota</taxon>
        <taxon>Glomeromycotina</taxon>
        <taxon>Glomeromycetes</taxon>
        <taxon>Glomerales</taxon>
        <taxon>Glomeraceae</taxon>
        <taxon>Rhizophagus</taxon>
    </lineage>
</organism>
<evidence type="ECO:0000256" key="1">
    <source>
        <dbReference type="SAM" id="Coils"/>
    </source>
</evidence>
<protein>
    <submittedName>
        <fullName evidence="3">Uncharacterized protein</fullName>
    </submittedName>
</protein>
<feature type="compositionally biased region" description="Polar residues" evidence="2">
    <location>
        <begin position="153"/>
        <end position="172"/>
    </location>
</feature>
<dbReference type="AlphaFoldDB" id="A0A8H3MF84"/>
<feature type="compositionally biased region" description="Acidic residues" evidence="2">
    <location>
        <begin position="54"/>
        <end position="63"/>
    </location>
</feature>
<dbReference type="Proteomes" id="UP000615446">
    <property type="component" value="Unassembled WGS sequence"/>
</dbReference>
<name>A0A8H3MF84_9GLOM</name>
<comment type="caution">
    <text evidence="3">The sequence shown here is derived from an EMBL/GenBank/DDBJ whole genome shotgun (WGS) entry which is preliminary data.</text>
</comment>